<organism evidence="1 2">
    <name type="scientific">Didymella rabiei</name>
    <name type="common">Chickpea ascochyta blight fungus</name>
    <name type="synonym">Mycosphaerella rabiei</name>
    <dbReference type="NCBI Taxonomy" id="5454"/>
    <lineage>
        <taxon>Eukaryota</taxon>
        <taxon>Fungi</taxon>
        <taxon>Dikarya</taxon>
        <taxon>Ascomycota</taxon>
        <taxon>Pezizomycotina</taxon>
        <taxon>Dothideomycetes</taxon>
        <taxon>Pleosporomycetidae</taxon>
        <taxon>Pleosporales</taxon>
        <taxon>Pleosporineae</taxon>
        <taxon>Didymellaceae</taxon>
        <taxon>Ascochyta</taxon>
    </lineage>
</organism>
<dbReference type="EMBL" id="JYNV01000146">
    <property type="protein sequence ID" value="KZM24957.1"/>
    <property type="molecule type" value="Genomic_DNA"/>
</dbReference>
<accession>A0A163GQ33</accession>
<evidence type="ECO:0000313" key="2">
    <source>
        <dbReference type="Proteomes" id="UP000076837"/>
    </source>
</evidence>
<reference evidence="1 2" key="1">
    <citation type="journal article" date="2016" name="Sci. Rep.">
        <title>Draft genome sequencing and secretome analysis of fungal phytopathogen Ascochyta rabiei provides insight into the necrotrophic effector repertoire.</title>
        <authorList>
            <person name="Verma S."/>
            <person name="Gazara R.K."/>
            <person name="Nizam S."/>
            <person name="Parween S."/>
            <person name="Chattopadhyay D."/>
            <person name="Verma P.K."/>
        </authorList>
    </citation>
    <scope>NUCLEOTIDE SEQUENCE [LARGE SCALE GENOMIC DNA]</scope>
    <source>
        <strain evidence="1 2">ArDII</strain>
    </source>
</reference>
<dbReference type="Proteomes" id="UP000076837">
    <property type="component" value="Unassembled WGS sequence"/>
</dbReference>
<evidence type="ECO:0000313" key="1">
    <source>
        <dbReference type="EMBL" id="KZM24957.1"/>
    </source>
</evidence>
<comment type="caution">
    <text evidence="1">The sequence shown here is derived from an EMBL/GenBank/DDBJ whole genome shotgun (WGS) entry which is preliminary data.</text>
</comment>
<protein>
    <submittedName>
        <fullName evidence="1">Uncharacterized protein</fullName>
    </submittedName>
</protein>
<sequence length="133" mass="14337">MSDPVSKLHAEAQTKRVARIVTEGSRLRQVDEKASTTLELVRPKIHAVRGLQSGVGSCAELQGMVHHTSARGTTTRGDHLVDLRLRYLPVAGNTKVSSQAGPALDVEPISNVRTVRQPQSGVAVQETLSVILR</sequence>
<proteinExistence type="predicted"/>
<dbReference type="AlphaFoldDB" id="A0A163GQ33"/>
<name>A0A163GQ33_DIDRA</name>
<keyword evidence="2" id="KW-1185">Reference proteome</keyword>
<gene>
    <name evidence="1" type="ORF">ST47_g3896</name>
</gene>